<evidence type="ECO:0000313" key="9">
    <source>
        <dbReference type="Proteomes" id="UP001217417"/>
    </source>
</evidence>
<keyword evidence="2" id="KW-0479">Metal-binding</keyword>
<dbReference type="SMART" id="SM00906">
    <property type="entry name" value="Fungal_trans"/>
    <property type="match status" value="1"/>
</dbReference>
<dbReference type="SMART" id="SM00066">
    <property type="entry name" value="GAL4"/>
    <property type="match status" value="1"/>
</dbReference>
<dbReference type="Proteomes" id="UP001217417">
    <property type="component" value="Unassembled WGS sequence"/>
</dbReference>
<dbReference type="InterPro" id="IPR007219">
    <property type="entry name" value="XnlR_reg_dom"/>
</dbReference>
<feature type="region of interest" description="Disordered" evidence="6">
    <location>
        <begin position="690"/>
        <end position="774"/>
    </location>
</feature>
<keyword evidence="5" id="KW-0539">Nucleus</keyword>
<evidence type="ECO:0000256" key="2">
    <source>
        <dbReference type="ARBA" id="ARBA00022723"/>
    </source>
</evidence>
<dbReference type="PANTHER" id="PTHR47338">
    <property type="entry name" value="ZN(II)2CYS6 TRANSCRIPTION FACTOR (EUROFUNG)-RELATED"/>
    <property type="match status" value="1"/>
</dbReference>
<evidence type="ECO:0000256" key="6">
    <source>
        <dbReference type="SAM" id="MobiDB-lite"/>
    </source>
</evidence>
<comment type="subcellular location">
    <subcellularLocation>
        <location evidence="1">Nucleus</location>
    </subcellularLocation>
</comment>
<dbReference type="CDD" id="cd12148">
    <property type="entry name" value="fungal_TF_MHR"/>
    <property type="match status" value="1"/>
</dbReference>
<keyword evidence="3" id="KW-0805">Transcription regulation</keyword>
<dbReference type="Gene3D" id="4.10.240.10">
    <property type="entry name" value="Zn(2)-C6 fungal-type DNA-binding domain"/>
    <property type="match status" value="1"/>
</dbReference>
<reference evidence="8" key="1">
    <citation type="submission" date="2023-03" db="EMBL/GenBank/DDBJ databases">
        <title>Near-Complete genome sequence of Lipomyces tetrasporous NRRL Y-64009, an oleaginous yeast capable of growing on lignocellulosic hydrolysates.</title>
        <authorList>
            <consortium name="Lawrence Berkeley National Laboratory"/>
            <person name="Jagtap S.S."/>
            <person name="Liu J.-J."/>
            <person name="Walukiewicz H.E."/>
            <person name="Pangilinan J."/>
            <person name="Lipzen A."/>
            <person name="Ahrendt S."/>
            <person name="Koriabine M."/>
            <person name="Cobaugh K."/>
            <person name="Salamov A."/>
            <person name="Yoshinaga Y."/>
            <person name="Ng V."/>
            <person name="Daum C."/>
            <person name="Grigoriev I.V."/>
            <person name="Slininger P.J."/>
            <person name="Dien B.S."/>
            <person name="Jin Y.-S."/>
            <person name="Rao C.V."/>
        </authorList>
    </citation>
    <scope>NUCLEOTIDE SEQUENCE</scope>
    <source>
        <strain evidence="8">NRRL Y-64009</strain>
    </source>
</reference>
<dbReference type="RefSeq" id="XP_056046698.1">
    <property type="nucleotide sequence ID" value="XM_056186858.1"/>
</dbReference>
<dbReference type="InterPro" id="IPR050815">
    <property type="entry name" value="TF_fung"/>
</dbReference>
<feature type="compositionally biased region" description="Polar residues" evidence="6">
    <location>
        <begin position="638"/>
        <end position="662"/>
    </location>
</feature>
<dbReference type="InterPro" id="IPR001138">
    <property type="entry name" value="Zn2Cys6_DnaBD"/>
</dbReference>
<dbReference type="PANTHER" id="PTHR47338:SF10">
    <property type="entry name" value="TRANSCRIPTION FACTOR DOMAIN-CONTAINING PROTEIN-RELATED"/>
    <property type="match status" value="1"/>
</dbReference>
<evidence type="ECO:0000256" key="1">
    <source>
        <dbReference type="ARBA" id="ARBA00004123"/>
    </source>
</evidence>
<evidence type="ECO:0000313" key="8">
    <source>
        <dbReference type="EMBL" id="KAJ8103248.1"/>
    </source>
</evidence>
<dbReference type="GO" id="GO:0003677">
    <property type="term" value="F:DNA binding"/>
    <property type="evidence" value="ECO:0007669"/>
    <property type="project" value="InterPro"/>
</dbReference>
<feature type="compositionally biased region" description="Polar residues" evidence="6">
    <location>
        <begin position="690"/>
        <end position="700"/>
    </location>
</feature>
<accession>A0AAD7QXR8</accession>
<comment type="caution">
    <text evidence="8">The sequence shown here is derived from an EMBL/GenBank/DDBJ whole genome shotgun (WGS) entry which is preliminary data.</text>
</comment>
<feature type="compositionally biased region" description="Polar residues" evidence="6">
    <location>
        <begin position="725"/>
        <end position="740"/>
    </location>
</feature>
<organism evidence="8 9">
    <name type="scientific">Lipomyces tetrasporus</name>
    <dbReference type="NCBI Taxonomy" id="54092"/>
    <lineage>
        <taxon>Eukaryota</taxon>
        <taxon>Fungi</taxon>
        <taxon>Dikarya</taxon>
        <taxon>Ascomycota</taxon>
        <taxon>Saccharomycotina</taxon>
        <taxon>Lipomycetes</taxon>
        <taxon>Lipomycetales</taxon>
        <taxon>Lipomycetaceae</taxon>
        <taxon>Lipomyces</taxon>
    </lineage>
</organism>
<dbReference type="GO" id="GO:0006351">
    <property type="term" value="P:DNA-templated transcription"/>
    <property type="evidence" value="ECO:0007669"/>
    <property type="project" value="InterPro"/>
</dbReference>
<feature type="compositionally biased region" description="Polar residues" evidence="6">
    <location>
        <begin position="758"/>
        <end position="770"/>
    </location>
</feature>
<feature type="compositionally biased region" description="Polar residues" evidence="6">
    <location>
        <begin position="1"/>
        <end position="23"/>
    </location>
</feature>
<protein>
    <submittedName>
        <fullName evidence="8">Fungal-specific transcription factor domain-containing protein</fullName>
    </submittedName>
</protein>
<keyword evidence="4" id="KW-0804">Transcription</keyword>
<feature type="domain" description="Zn(2)-C6 fungal-type" evidence="7">
    <location>
        <begin position="50"/>
        <end position="80"/>
    </location>
</feature>
<feature type="region of interest" description="Disordered" evidence="6">
    <location>
        <begin position="632"/>
        <end position="677"/>
    </location>
</feature>
<dbReference type="CDD" id="cd00067">
    <property type="entry name" value="GAL4"/>
    <property type="match status" value="1"/>
</dbReference>
<dbReference type="PROSITE" id="PS00463">
    <property type="entry name" value="ZN2_CY6_FUNGAL_1"/>
    <property type="match status" value="1"/>
</dbReference>
<feature type="region of interest" description="Disordered" evidence="6">
    <location>
        <begin position="1"/>
        <end position="41"/>
    </location>
</feature>
<evidence type="ECO:0000259" key="7">
    <source>
        <dbReference type="PROSITE" id="PS50048"/>
    </source>
</evidence>
<dbReference type="Pfam" id="PF04082">
    <property type="entry name" value="Fungal_trans"/>
    <property type="match status" value="1"/>
</dbReference>
<sequence>MSTARASDSDGSSECNSPIQDPMNTDPPVYNERNERPKAQPNVPLSKRIACVICRKRKLRCDGARPACGTCARLQHHCIYEETRRKSGPKRGYVKMLEERLAHVEGLLNSKGAAKPIVPSPAAHTTLSSGPSALTDLPSAQIVHSLSTSPIQNPLIAAPQAPLSSQQSVLPNEFGAINLGDDLDLSGVNMLGATENVFELIALGMDEALPPQSMMDELHAMYFESQHEFTPMIHKPRYLASLNYPPHLQPPLYLRYSVWTTAAAMSSKYRQYAGVFYSRARKYLEQVQMRGHGENVASLAFTQAWVLIALYEYRVMHFPRAWLSAGVACRSAIMLQMHIMDSNMTGVKQCLPPPTDLIEIEERRRTFWCAFCADRYASVGTGWPLIIDEVDIASHLPTSDTAFDNGVEEVTCSLATALDPAGAKYIRKLSVFAAHILIVAMFGRIHGHLHRGDAATGELGSVAPNFFERFRYLDNTIHTVMLSLPNHIKRPMGPVSPPGAELIMSIHASSICLHQATIFRTRRSPNHQSEFETSKQRCLQAASEITKVVQSCSHFDMAAFNAFMSFCIYIAARCFVQALRTSPDGLDPATRTRLDFLLTALDNMKDDVPIAQSFLLQLEVDMANLLNEGPCVQEDSATRPSPVSNQSNLSDSEVHSESSQASPPDDTPPGFDHGSIGVVHPQIFQHQKNNNRASPFSQELKSPDSGTLPRRSPVDIGGHGIPTIPLSSWPPSSNRGSTPGNDVDMSDSSMFHSSNSSVTTLSQPAPSTTVRLEHGPSRAENVGMESLTSAFTVQPLNPVSSSADPALSLRLKELQEEQQRLLHLHDQRQRALKTQQLAQQQQLLEQQFRTEEQRRQQQQQQQHQRLQQEEEQQRMRQAAPGTGASQVNGPNIMGPDIGICGVSPSASSEVLNADTPRMWTPSELGITMDFSLTSYLQESGYTSQQ</sequence>
<feature type="region of interest" description="Disordered" evidence="6">
    <location>
        <begin position="854"/>
        <end position="900"/>
    </location>
</feature>
<dbReference type="EMBL" id="JARPMG010000002">
    <property type="protein sequence ID" value="KAJ8103248.1"/>
    <property type="molecule type" value="Genomic_DNA"/>
</dbReference>
<evidence type="ECO:0000256" key="3">
    <source>
        <dbReference type="ARBA" id="ARBA00023015"/>
    </source>
</evidence>
<dbReference type="SUPFAM" id="SSF57701">
    <property type="entry name" value="Zn2/Cys6 DNA-binding domain"/>
    <property type="match status" value="1"/>
</dbReference>
<dbReference type="AlphaFoldDB" id="A0AAD7QXR8"/>
<name>A0AAD7QXR8_9ASCO</name>
<gene>
    <name evidence="8" type="ORF">POJ06DRAFT_246996</name>
</gene>
<evidence type="ECO:0000256" key="5">
    <source>
        <dbReference type="ARBA" id="ARBA00023242"/>
    </source>
</evidence>
<dbReference type="Pfam" id="PF00172">
    <property type="entry name" value="Zn_clus"/>
    <property type="match status" value="1"/>
</dbReference>
<evidence type="ECO:0000256" key="4">
    <source>
        <dbReference type="ARBA" id="ARBA00023163"/>
    </source>
</evidence>
<proteinExistence type="predicted"/>
<dbReference type="GO" id="GO:0000981">
    <property type="term" value="F:DNA-binding transcription factor activity, RNA polymerase II-specific"/>
    <property type="evidence" value="ECO:0007669"/>
    <property type="project" value="InterPro"/>
</dbReference>
<dbReference type="GO" id="GO:0008270">
    <property type="term" value="F:zinc ion binding"/>
    <property type="evidence" value="ECO:0007669"/>
    <property type="project" value="InterPro"/>
</dbReference>
<dbReference type="InterPro" id="IPR036864">
    <property type="entry name" value="Zn2-C6_fun-type_DNA-bd_sf"/>
</dbReference>
<feature type="compositionally biased region" description="Low complexity" evidence="6">
    <location>
        <begin position="856"/>
        <end position="865"/>
    </location>
</feature>
<dbReference type="GeneID" id="80882024"/>
<dbReference type="PROSITE" id="PS50048">
    <property type="entry name" value="ZN2_CY6_FUNGAL_2"/>
    <property type="match status" value="1"/>
</dbReference>
<keyword evidence="9" id="KW-1185">Reference proteome</keyword>
<feature type="compositionally biased region" description="Low complexity" evidence="6">
    <location>
        <begin position="746"/>
        <end position="757"/>
    </location>
</feature>
<dbReference type="GO" id="GO:0005634">
    <property type="term" value="C:nucleus"/>
    <property type="evidence" value="ECO:0007669"/>
    <property type="project" value="UniProtKB-SubCell"/>
</dbReference>